<protein>
    <submittedName>
        <fullName evidence="1">Uncharacterized protein</fullName>
    </submittedName>
</protein>
<reference evidence="1 2" key="1">
    <citation type="journal article" date="2020" name="BMC Genomics">
        <title>Intraspecific diversification of the crop wild relative Brassica cretica Lam. using demographic model selection.</title>
        <authorList>
            <person name="Kioukis A."/>
            <person name="Michalopoulou V.A."/>
            <person name="Briers L."/>
            <person name="Pirintsos S."/>
            <person name="Studholme D.J."/>
            <person name="Pavlidis P."/>
            <person name="Sarris P.F."/>
        </authorList>
    </citation>
    <scope>NUCLEOTIDE SEQUENCE [LARGE SCALE GENOMIC DNA]</scope>
    <source>
        <strain evidence="2">cv. PFS-1207/04</strain>
    </source>
</reference>
<keyword evidence="2" id="KW-1185">Reference proteome</keyword>
<name>A0ABQ7F8L5_BRACR</name>
<sequence length="154" mass="17939">MKKGGVVGVMDTRRRNQLRFLGRVLKFASIVMSSLCPRIIVCVVSGLSTQVLFSVHHQIKTKKKDLHMLFRAYHDVYSCLIQSLHKMYIPEDGEIDCEETRWYFLPRHCKTSSKRGLSRDYSRLRSVRKVIDWNIQPLTKLRYLELSVAEAGHS</sequence>
<organism evidence="1 2">
    <name type="scientific">Brassica cretica</name>
    <name type="common">Mustard</name>
    <dbReference type="NCBI Taxonomy" id="69181"/>
    <lineage>
        <taxon>Eukaryota</taxon>
        <taxon>Viridiplantae</taxon>
        <taxon>Streptophyta</taxon>
        <taxon>Embryophyta</taxon>
        <taxon>Tracheophyta</taxon>
        <taxon>Spermatophyta</taxon>
        <taxon>Magnoliopsida</taxon>
        <taxon>eudicotyledons</taxon>
        <taxon>Gunneridae</taxon>
        <taxon>Pentapetalae</taxon>
        <taxon>rosids</taxon>
        <taxon>malvids</taxon>
        <taxon>Brassicales</taxon>
        <taxon>Brassicaceae</taxon>
        <taxon>Brassiceae</taxon>
        <taxon>Brassica</taxon>
    </lineage>
</organism>
<proteinExistence type="predicted"/>
<evidence type="ECO:0000313" key="1">
    <source>
        <dbReference type="EMBL" id="KAF3612219.1"/>
    </source>
</evidence>
<dbReference type="EMBL" id="QGKV02000297">
    <property type="protein sequence ID" value="KAF3612219.1"/>
    <property type="molecule type" value="Genomic_DNA"/>
</dbReference>
<dbReference type="Proteomes" id="UP000266723">
    <property type="component" value="Unassembled WGS sequence"/>
</dbReference>
<comment type="caution">
    <text evidence="1">The sequence shown here is derived from an EMBL/GenBank/DDBJ whole genome shotgun (WGS) entry which is preliminary data.</text>
</comment>
<evidence type="ECO:0000313" key="2">
    <source>
        <dbReference type="Proteomes" id="UP000266723"/>
    </source>
</evidence>
<accession>A0ABQ7F8L5</accession>
<gene>
    <name evidence="1" type="ORF">DY000_02047037</name>
</gene>